<gene>
    <name evidence="8" type="ORF">A6769_17385</name>
</gene>
<evidence type="ECO:0000256" key="4">
    <source>
        <dbReference type="ARBA" id="ARBA00022576"/>
    </source>
</evidence>
<name>A0A367RLA3_NOSPU</name>
<sequence length="400" mass="43356">MAPTTSAYQITDLFAERARNLTPPTYGTELTKIITVSFAYGLADPILFPHADLSAASAAVLAEEAPIALNYGPPSAQLYEQIILRLQAQGIPADRDRVIIGYGSGQILGLLPDVFVEPGDVVIVEGPTFLGVVSRFVQAGARLITIPVDEMGMDVDALEETLSELKKRGIRPRFIYTIPTFHNPTGTTMSLSRRQKLVALAAEYGVLVVEDDAYSDLRFQGEVMPSLASLDKEGWVLYVNTFSKIIAPGIRLGWACGNRAIIERLAMFKSEGPVGPFVSHVVGRYCATGKLDYHIQELIACYKHKCNLLLEAIAHEFPSDVVALRPGGGFFVWCKLPPDISAKALLTAASEHGVSFLPGTSCYADGQGDDAIRLAFSFQTTEKILEGIATLGAVLHGWQR</sequence>
<feature type="domain" description="Aminotransferase class I/classII large" evidence="7">
    <location>
        <begin position="57"/>
        <end position="386"/>
    </location>
</feature>
<evidence type="ECO:0000313" key="8">
    <source>
        <dbReference type="EMBL" id="RCJ36082.1"/>
    </source>
</evidence>
<dbReference type="PANTHER" id="PTHR42790">
    <property type="entry name" value="AMINOTRANSFERASE"/>
    <property type="match status" value="1"/>
</dbReference>
<keyword evidence="6" id="KW-0663">Pyridoxal phosphate</keyword>
<dbReference type="Proteomes" id="UP000252085">
    <property type="component" value="Unassembled WGS sequence"/>
</dbReference>
<dbReference type="Gene3D" id="3.90.1150.10">
    <property type="entry name" value="Aspartate Aminotransferase, domain 1"/>
    <property type="match status" value="1"/>
</dbReference>
<evidence type="ECO:0000256" key="6">
    <source>
        <dbReference type="ARBA" id="ARBA00022898"/>
    </source>
</evidence>
<comment type="similarity">
    <text evidence="2">Belongs to the class-I pyridoxal-phosphate-dependent aminotransferase family.</text>
</comment>
<protein>
    <submittedName>
        <fullName evidence="8">Aminotransferase</fullName>
    </submittedName>
</protein>
<comment type="subunit">
    <text evidence="3">Homodimer.</text>
</comment>
<accession>A0A367RLA3</accession>
<organism evidence="8 9">
    <name type="scientific">Nostoc punctiforme NIES-2108</name>
    <dbReference type="NCBI Taxonomy" id="1356359"/>
    <lineage>
        <taxon>Bacteria</taxon>
        <taxon>Bacillati</taxon>
        <taxon>Cyanobacteriota</taxon>
        <taxon>Cyanophyceae</taxon>
        <taxon>Nostocales</taxon>
        <taxon>Nostocaceae</taxon>
        <taxon>Nostoc</taxon>
    </lineage>
</organism>
<dbReference type="CDD" id="cd00609">
    <property type="entry name" value="AAT_like"/>
    <property type="match status" value="1"/>
</dbReference>
<dbReference type="FunFam" id="3.40.640.10:FF:000053">
    <property type="entry name" value="Aminotransferase, class I"/>
    <property type="match status" value="1"/>
</dbReference>
<dbReference type="Gene3D" id="3.40.640.10">
    <property type="entry name" value="Type I PLP-dependent aspartate aminotransferase-like (Major domain)"/>
    <property type="match status" value="1"/>
</dbReference>
<dbReference type="SUPFAM" id="SSF53383">
    <property type="entry name" value="PLP-dependent transferases"/>
    <property type="match status" value="1"/>
</dbReference>
<dbReference type="InterPro" id="IPR015424">
    <property type="entry name" value="PyrdxlP-dep_Trfase"/>
</dbReference>
<comment type="cofactor">
    <cofactor evidence="1">
        <name>pyridoxal 5'-phosphate</name>
        <dbReference type="ChEBI" id="CHEBI:597326"/>
    </cofactor>
</comment>
<evidence type="ECO:0000256" key="5">
    <source>
        <dbReference type="ARBA" id="ARBA00022679"/>
    </source>
</evidence>
<dbReference type="InterPro" id="IPR015421">
    <property type="entry name" value="PyrdxlP-dep_Trfase_major"/>
</dbReference>
<evidence type="ECO:0000256" key="3">
    <source>
        <dbReference type="ARBA" id="ARBA00011738"/>
    </source>
</evidence>
<proteinExistence type="inferred from homology"/>
<dbReference type="GO" id="GO:0030170">
    <property type="term" value="F:pyridoxal phosphate binding"/>
    <property type="evidence" value="ECO:0007669"/>
    <property type="project" value="InterPro"/>
</dbReference>
<dbReference type="AlphaFoldDB" id="A0A367RLA3"/>
<dbReference type="GO" id="GO:0008483">
    <property type="term" value="F:transaminase activity"/>
    <property type="evidence" value="ECO:0007669"/>
    <property type="project" value="UniProtKB-KW"/>
</dbReference>
<dbReference type="PANTHER" id="PTHR42790:SF19">
    <property type="entry name" value="KYNURENINE_ALPHA-AMINOADIPATE AMINOTRANSFERASE, MITOCHONDRIAL"/>
    <property type="match status" value="1"/>
</dbReference>
<reference evidence="8 9" key="1">
    <citation type="submission" date="2016-04" db="EMBL/GenBank/DDBJ databases">
        <authorList>
            <person name="Evans L.H."/>
            <person name="Alamgir A."/>
            <person name="Owens N."/>
            <person name="Weber N.D."/>
            <person name="Virtaneva K."/>
            <person name="Barbian K."/>
            <person name="Babar A."/>
            <person name="Rosenke K."/>
        </authorList>
    </citation>
    <scope>NUCLEOTIDE SEQUENCE [LARGE SCALE GENOMIC DNA]</scope>
    <source>
        <strain evidence="8">NIES-2108</strain>
    </source>
</reference>
<keyword evidence="4 8" id="KW-0032">Aminotransferase</keyword>
<dbReference type="GO" id="GO:1901605">
    <property type="term" value="P:alpha-amino acid metabolic process"/>
    <property type="evidence" value="ECO:0007669"/>
    <property type="project" value="TreeGrafter"/>
</dbReference>
<dbReference type="Pfam" id="PF00155">
    <property type="entry name" value="Aminotran_1_2"/>
    <property type="match status" value="1"/>
</dbReference>
<dbReference type="InterPro" id="IPR015422">
    <property type="entry name" value="PyrdxlP-dep_Trfase_small"/>
</dbReference>
<keyword evidence="5 8" id="KW-0808">Transferase</keyword>
<dbReference type="InterPro" id="IPR004839">
    <property type="entry name" value="Aminotransferase_I/II_large"/>
</dbReference>
<dbReference type="EMBL" id="LXQE01000150">
    <property type="protein sequence ID" value="RCJ36082.1"/>
    <property type="molecule type" value="Genomic_DNA"/>
</dbReference>
<evidence type="ECO:0000256" key="1">
    <source>
        <dbReference type="ARBA" id="ARBA00001933"/>
    </source>
</evidence>
<evidence type="ECO:0000256" key="2">
    <source>
        <dbReference type="ARBA" id="ARBA00007441"/>
    </source>
</evidence>
<evidence type="ECO:0000259" key="7">
    <source>
        <dbReference type="Pfam" id="PF00155"/>
    </source>
</evidence>
<evidence type="ECO:0000313" key="9">
    <source>
        <dbReference type="Proteomes" id="UP000252085"/>
    </source>
</evidence>
<comment type="caution">
    <text evidence="8">The sequence shown here is derived from an EMBL/GenBank/DDBJ whole genome shotgun (WGS) entry which is preliminary data.</text>
</comment>
<dbReference type="InterPro" id="IPR050859">
    <property type="entry name" value="Class-I_PLP-dep_aminotransf"/>
</dbReference>